<accession>A0A423W4A4</accession>
<gene>
    <name evidence="2" type="ORF">VPNG_08616</name>
</gene>
<dbReference type="Proteomes" id="UP000285146">
    <property type="component" value="Unassembled WGS sequence"/>
</dbReference>
<sequence>MVNSPATSTQWTLVLALTALFLSGVVTLQILSAYAKAYMSAPAEIYTFVDAADSSVEENESYDRDVSRVQRLDDKLRLGRLLREIQKCGDDLREELNGVLMCDSAESDEDDCHGMCDLKDLRLKTTARVLWASKRRGLEDKVRRLDMLRMRFLVVYLGIVSNGTADTKQSRRKTLKDPEKMGRLFNENYPPPPPPPELPRSMTEGVKKKRMPRRLSAALGHSEDIEAGPRQGWAGVMEELQLSPILLKRRTSVERSTSSSSSSVA</sequence>
<dbReference type="STRING" id="1230097.A0A423W4A4"/>
<name>A0A423W4A4_9PEZI</name>
<dbReference type="EMBL" id="LKEB01000062">
    <property type="protein sequence ID" value="ROV98145.1"/>
    <property type="molecule type" value="Genomic_DNA"/>
</dbReference>
<evidence type="ECO:0000313" key="2">
    <source>
        <dbReference type="EMBL" id="ROV98145.1"/>
    </source>
</evidence>
<protein>
    <submittedName>
        <fullName evidence="2">Uncharacterized protein</fullName>
    </submittedName>
</protein>
<feature type="compositionally biased region" description="Pro residues" evidence="1">
    <location>
        <begin position="189"/>
        <end position="198"/>
    </location>
</feature>
<dbReference type="InParanoid" id="A0A423W4A4"/>
<keyword evidence="3" id="KW-1185">Reference proteome</keyword>
<proteinExistence type="predicted"/>
<reference evidence="2 3" key="1">
    <citation type="submission" date="2015-09" db="EMBL/GenBank/DDBJ databases">
        <title>Host preference determinants of Valsa canker pathogens revealed by comparative genomics.</title>
        <authorList>
            <person name="Yin Z."/>
            <person name="Huang L."/>
        </authorList>
    </citation>
    <scope>NUCLEOTIDE SEQUENCE [LARGE SCALE GENOMIC DNA]</scope>
    <source>
        <strain evidence="2 3">SXYLt</strain>
    </source>
</reference>
<organism evidence="2 3">
    <name type="scientific">Cytospora leucostoma</name>
    <dbReference type="NCBI Taxonomy" id="1230097"/>
    <lineage>
        <taxon>Eukaryota</taxon>
        <taxon>Fungi</taxon>
        <taxon>Dikarya</taxon>
        <taxon>Ascomycota</taxon>
        <taxon>Pezizomycotina</taxon>
        <taxon>Sordariomycetes</taxon>
        <taxon>Sordariomycetidae</taxon>
        <taxon>Diaporthales</taxon>
        <taxon>Cytosporaceae</taxon>
        <taxon>Cytospora</taxon>
    </lineage>
</organism>
<evidence type="ECO:0000313" key="3">
    <source>
        <dbReference type="Proteomes" id="UP000285146"/>
    </source>
</evidence>
<feature type="region of interest" description="Disordered" evidence="1">
    <location>
        <begin position="166"/>
        <end position="212"/>
    </location>
</feature>
<evidence type="ECO:0000256" key="1">
    <source>
        <dbReference type="SAM" id="MobiDB-lite"/>
    </source>
</evidence>
<comment type="caution">
    <text evidence="2">The sequence shown here is derived from an EMBL/GenBank/DDBJ whole genome shotgun (WGS) entry which is preliminary data.</text>
</comment>
<dbReference type="AlphaFoldDB" id="A0A423W4A4"/>
<dbReference type="OrthoDB" id="3757673at2759"/>